<keyword evidence="3" id="KW-1185">Reference proteome</keyword>
<dbReference type="AlphaFoldDB" id="A0A1B9GQW3"/>
<feature type="compositionally biased region" description="Low complexity" evidence="1">
    <location>
        <begin position="1069"/>
        <end position="1118"/>
    </location>
</feature>
<feature type="compositionally biased region" description="Low complexity" evidence="1">
    <location>
        <begin position="550"/>
        <end position="570"/>
    </location>
</feature>
<feature type="compositionally biased region" description="Basic and acidic residues" evidence="1">
    <location>
        <begin position="68"/>
        <end position="86"/>
    </location>
</feature>
<feature type="region of interest" description="Disordered" evidence="1">
    <location>
        <begin position="647"/>
        <end position="817"/>
    </location>
</feature>
<feature type="region of interest" description="Disordered" evidence="1">
    <location>
        <begin position="333"/>
        <end position="398"/>
    </location>
</feature>
<feature type="compositionally biased region" description="Polar residues" evidence="1">
    <location>
        <begin position="356"/>
        <end position="366"/>
    </location>
</feature>
<feature type="compositionally biased region" description="Low complexity" evidence="1">
    <location>
        <begin position="129"/>
        <end position="139"/>
    </location>
</feature>
<dbReference type="OrthoDB" id="2564927at2759"/>
<feature type="compositionally biased region" description="Low complexity" evidence="1">
    <location>
        <begin position="978"/>
        <end position="996"/>
    </location>
</feature>
<feature type="compositionally biased region" description="Acidic residues" evidence="1">
    <location>
        <begin position="87"/>
        <end position="97"/>
    </location>
</feature>
<feature type="compositionally biased region" description="Low complexity" evidence="1">
    <location>
        <begin position="705"/>
        <end position="724"/>
    </location>
</feature>
<feature type="compositionally biased region" description="Low complexity" evidence="1">
    <location>
        <begin position="179"/>
        <end position="197"/>
    </location>
</feature>
<feature type="region of interest" description="Disordered" evidence="1">
    <location>
        <begin position="172"/>
        <end position="201"/>
    </location>
</feature>
<proteinExistence type="predicted"/>
<feature type="compositionally biased region" description="Low complexity" evidence="1">
    <location>
        <begin position="647"/>
        <end position="662"/>
    </location>
</feature>
<feature type="compositionally biased region" description="Basic and acidic residues" evidence="1">
    <location>
        <begin position="808"/>
        <end position="817"/>
    </location>
</feature>
<feature type="region of interest" description="Disordered" evidence="1">
    <location>
        <begin position="27"/>
        <end position="108"/>
    </location>
</feature>
<evidence type="ECO:0000256" key="1">
    <source>
        <dbReference type="SAM" id="MobiDB-lite"/>
    </source>
</evidence>
<name>A0A1B9GQW3_9TREE</name>
<feature type="compositionally biased region" description="Pro residues" evidence="1">
    <location>
        <begin position="941"/>
        <end position="950"/>
    </location>
</feature>
<evidence type="ECO:0000313" key="2">
    <source>
        <dbReference type="EMBL" id="OCF33421.1"/>
    </source>
</evidence>
<feature type="compositionally biased region" description="Low complexity" evidence="1">
    <location>
        <begin position="28"/>
        <end position="42"/>
    </location>
</feature>
<dbReference type="Proteomes" id="UP000092666">
    <property type="component" value="Unassembled WGS sequence"/>
</dbReference>
<feature type="compositionally biased region" description="Basic and acidic residues" evidence="1">
    <location>
        <begin position="871"/>
        <end position="883"/>
    </location>
</feature>
<sequence>MARPRTFRSEHVLTPDTAKALVEAFAHDTSSTASDSPDSLYSGGSPTFPNNPAFEYDRSYEDDENDGSVEHRHHDTDLFDELRARELEEDDGPDGWDADASPGWGRWPESSRGMSLNYAGWTPSARGSIISISPRGSISNDSRRGSVPKAPRIPFEARRDSNPSLLGFDLANQRRRSSTRSLSSGLGRRRSSMYSLGSGSGFDPVEDSRLRNIASMELLRRRFSEVVEVTYASEEEDEDEGRDDVAVARAGMSTWSPYSDDSCDEDSEIHTAPYAPTPELRSSSIPAVYSNYPLESVAVDHLPVSDDAPSEVSSLTASPTILAHRFATSTTQMIGTPPAQANPTMVLQGRSRPGLNRSSTSYSGRSPTTGVPPGAAPPRPGLARSVSNPWFSSAPPAQEAASLLEKRAAGTFPVARATPLGTSPLRESLRRQSVVSDGGEGSRRSSIALTEKRLSLVIRGSGSISMARKHSTGSDNESLRRASLAERRLSLVKESALRRMSGDTRRSSKSNAIAIVKGNHQQNEPSAGMSSWKSSEAEGSFRRKSSTTLGASFSARSGSGSGSFSGSSSLNDRRLSSKSSRKSSVVSIGEYGYLAPQIVIDAPKITPPSQSASTVPLATEIPTHIPRFRANAPPSIVLPSFKFPPHVSPASPASSSSHTPTPRFNPLESFLGRGTSPGSTSGSGSGSGSGSWGPCEPLTPSTVKGSFSPPSPSSSGNLPSPLSSRGGVMDRGRPVASPEFTSFPFRVVQPPSPKSSPTTLALNQSKEVVAEPEDQASPKAVVSPTHRKPAPKLSEEDLRAEQQAQEGEQYRHERERAASAHRLLATRRGATSATSWVRSPAGLARVRGSEHRRTISVEDMHLVVATERHAMLGDTRIPDHDQRNALGSTSRATAQTQGAAGASGAMRQHPPWAPRRGFTLSPEMDSNGRVRPTFRREMTVPLPPPPPAPVPLAIELPVLTPTASPNMRSGAPSPRSPPSRSISTTSLSGQTLGSPLYQRTPPTSGHQTRPRLPHIPISSPTASQGTRPQMPVNVTSDDLSPGRGLPKALIKRRSITFAEPPSRPKMDRTSSFTRFFQSRSSKNTSSPSSSPKQPHSPLHGHQQQHQSSLGLAAAAAAGSGSGLGSGSGSVKPILASMRGYSDSSAH</sequence>
<feature type="region of interest" description="Disordered" evidence="1">
    <location>
        <begin position="129"/>
        <end position="160"/>
    </location>
</feature>
<protein>
    <submittedName>
        <fullName evidence="2">Uncharacterized protein</fullName>
    </submittedName>
</protein>
<dbReference type="EMBL" id="KI669505">
    <property type="protein sequence ID" value="OCF33421.1"/>
    <property type="molecule type" value="Genomic_DNA"/>
</dbReference>
<accession>A0A1B9GQW3</accession>
<feature type="region of interest" description="Disordered" evidence="1">
    <location>
        <begin position="871"/>
        <end position="1146"/>
    </location>
</feature>
<feature type="compositionally biased region" description="Polar residues" evidence="1">
    <location>
        <begin position="333"/>
        <end position="345"/>
    </location>
</feature>
<reference evidence="2 3" key="1">
    <citation type="submission" date="2013-07" db="EMBL/GenBank/DDBJ databases">
        <title>The Genome Sequence of Cryptococcus heveanensis BCC8398.</title>
        <authorList>
            <consortium name="The Broad Institute Genome Sequencing Platform"/>
            <person name="Cuomo C."/>
            <person name="Litvintseva A."/>
            <person name="Chen Y."/>
            <person name="Heitman J."/>
            <person name="Sun S."/>
            <person name="Springer D."/>
            <person name="Dromer F."/>
            <person name="Young S.K."/>
            <person name="Zeng Q."/>
            <person name="Gargeya S."/>
            <person name="Fitzgerald M."/>
            <person name="Abouelleil A."/>
            <person name="Alvarado L."/>
            <person name="Berlin A.M."/>
            <person name="Chapman S.B."/>
            <person name="Dewar J."/>
            <person name="Goldberg J."/>
            <person name="Griggs A."/>
            <person name="Gujja S."/>
            <person name="Hansen M."/>
            <person name="Howarth C."/>
            <person name="Imamovic A."/>
            <person name="Larimer J."/>
            <person name="McCowan C."/>
            <person name="Murphy C."/>
            <person name="Pearson M."/>
            <person name="Priest M."/>
            <person name="Roberts A."/>
            <person name="Saif S."/>
            <person name="Shea T."/>
            <person name="Sykes S."/>
            <person name="Wortman J."/>
            <person name="Nusbaum C."/>
            <person name="Birren B."/>
        </authorList>
    </citation>
    <scope>NUCLEOTIDE SEQUENCE [LARGE SCALE GENOMIC DNA]</scope>
    <source>
        <strain evidence="2 3">BCC8398</strain>
    </source>
</reference>
<evidence type="ECO:0000313" key="3">
    <source>
        <dbReference type="Proteomes" id="UP000092666"/>
    </source>
</evidence>
<feature type="compositionally biased region" description="Low complexity" evidence="1">
    <location>
        <begin position="888"/>
        <end position="905"/>
    </location>
</feature>
<gene>
    <name evidence="2" type="ORF">I316_04841</name>
</gene>
<feature type="region of interest" description="Disordered" evidence="1">
    <location>
        <begin position="416"/>
        <end position="447"/>
    </location>
</feature>
<reference evidence="3" key="2">
    <citation type="submission" date="2013-12" db="EMBL/GenBank/DDBJ databases">
        <title>Evolution of pathogenesis and genome organization in the Tremellales.</title>
        <authorList>
            <person name="Cuomo C."/>
            <person name="Litvintseva A."/>
            <person name="Heitman J."/>
            <person name="Chen Y."/>
            <person name="Sun S."/>
            <person name="Springer D."/>
            <person name="Dromer F."/>
            <person name="Young S."/>
            <person name="Zeng Q."/>
            <person name="Chapman S."/>
            <person name="Gujja S."/>
            <person name="Saif S."/>
            <person name="Birren B."/>
        </authorList>
    </citation>
    <scope>NUCLEOTIDE SEQUENCE [LARGE SCALE GENOMIC DNA]</scope>
    <source>
        <strain evidence="3">BCC8398</strain>
    </source>
</reference>
<feature type="compositionally biased region" description="Gly residues" evidence="1">
    <location>
        <begin position="681"/>
        <end position="691"/>
    </location>
</feature>
<feature type="compositionally biased region" description="Polar residues" evidence="1">
    <location>
        <begin position="519"/>
        <end position="534"/>
    </location>
</feature>
<dbReference type="STRING" id="1296120.A0A1B9GQW3"/>
<feature type="region of interest" description="Disordered" evidence="1">
    <location>
        <begin position="518"/>
        <end position="581"/>
    </location>
</feature>
<feature type="compositionally biased region" description="Polar residues" evidence="1">
    <location>
        <begin position="755"/>
        <end position="766"/>
    </location>
</feature>
<feature type="compositionally biased region" description="Polar residues" evidence="1">
    <location>
        <begin position="1018"/>
        <end position="1038"/>
    </location>
</feature>
<organism evidence="2 3">
    <name type="scientific">Kwoniella heveanensis BCC8398</name>
    <dbReference type="NCBI Taxonomy" id="1296120"/>
    <lineage>
        <taxon>Eukaryota</taxon>
        <taxon>Fungi</taxon>
        <taxon>Dikarya</taxon>
        <taxon>Basidiomycota</taxon>
        <taxon>Agaricomycotina</taxon>
        <taxon>Tremellomycetes</taxon>
        <taxon>Tremellales</taxon>
        <taxon>Cryptococcaceae</taxon>
        <taxon>Kwoniella</taxon>
    </lineage>
</organism>